<evidence type="ECO:0000313" key="2">
    <source>
        <dbReference type="Proteomes" id="UP001499854"/>
    </source>
</evidence>
<dbReference type="RefSeq" id="WP_344659192.1">
    <property type="nucleotide sequence ID" value="NZ_BAAAQM010000026.1"/>
</dbReference>
<sequence>MNFSPYELHAAHARLDALRKQAAEDRLARSVKTARKARNQG</sequence>
<comment type="caution">
    <text evidence="1">The sequence shown here is derived from an EMBL/GenBank/DDBJ whole genome shotgun (WGS) entry which is preliminary data.</text>
</comment>
<name>A0ABP5DGQ0_9ACTN</name>
<accession>A0ABP5DGQ0</accession>
<protein>
    <submittedName>
        <fullName evidence="1">Uncharacterized protein</fullName>
    </submittedName>
</protein>
<evidence type="ECO:0000313" key="1">
    <source>
        <dbReference type="EMBL" id="GAA1980026.1"/>
    </source>
</evidence>
<keyword evidence="2" id="KW-1185">Reference proteome</keyword>
<organism evidence="1 2">
    <name type="scientific">Catenulispora subtropica</name>
    <dbReference type="NCBI Taxonomy" id="450798"/>
    <lineage>
        <taxon>Bacteria</taxon>
        <taxon>Bacillati</taxon>
        <taxon>Actinomycetota</taxon>
        <taxon>Actinomycetes</taxon>
        <taxon>Catenulisporales</taxon>
        <taxon>Catenulisporaceae</taxon>
        <taxon>Catenulispora</taxon>
    </lineage>
</organism>
<proteinExistence type="predicted"/>
<reference evidence="2" key="1">
    <citation type="journal article" date="2019" name="Int. J. Syst. Evol. Microbiol.">
        <title>The Global Catalogue of Microorganisms (GCM) 10K type strain sequencing project: providing services to taxonomists for standard genome sequencing and annotation.</title>
        <authorList>
            <consortium name="The Broad Institute Genomics Platform"/>
            <consortium name="The Broad Institute Genome Sequencing Center for Infectious Disease"/>
            <person name="Wu L."/>
            <person name="Ma J."/>
        </authorList>
    </citation>
    <scope>NUCLEOTIDE SEQUENCE [LARGE SCALE GENOMIC DNA]</scope>
    <source>
        <strain evidence="2">JCM 16013</strain>
    </source>
</reference>
<gene>
    <name evidence="1" type="ORF">GCM10009838_46460</name>
</gene>
<dbReference type="Proteomes" id="UP001499854">
    <property type="component" value="Unassembled WGS sequence"/>
</dbReference>
<dbReference type="EMBL" id="BAAAQM010000026">
    <property type="protein sequence ID" value="GAA1980026.1"/>
    <property type="molecule type" value="Genomic_DNA"/>
</dbReference>